<dbReference type="HAMAP" id="MF_02128">
    <property type="entry name" value="TMP_kinase"/>
    <property type="match status" value="1"/>
</dbReference>
<dbReference type="PIRSF" id="PIRSF005303">
    <property type="entry name" value="Thiam_monoph_kin"/>
    <property type="match status" value="1"/>
</dbReference>
<feature type="domain" description="PurM-like N-terminal" evidence="3">
    <location>
        <begin position="23"/>
        <end position="133"/>
    </location>
</feature>
<feature type="binding site" evidence="2">
    <location>
        <position position="208"/>
    </location>
    <ligand>
        <name>ATP</name>
        <dbReference type="ChEBI" id="CHEBI:30616"/>
    </ligand>
</feature>
<keyword evidence="2 5" id="KW-0418">Kinase</keyword>
<dbReference type="UniPathway" id="UPA00060">
    <property type="reaction ID" value="UER00142"/>
</dbReference>
<dbReference type="GO" id="GO:0000287">
    <property type="term" value="F:magnesium ion binding"/>
    <property type="evidence" value="ECO:0007669"/>
    <property type="project" value="UniProtKB-UniRule"/>
</dbReference>
<dbReference type="Gene3D" id="3.90.650.10">
    <property type="entry name" value="PurM-like C-terminal domain"/>
    <property type="match status" value="1"/>
</dbReference>
<organism evidence="5 6">
    <name type="scientific">Variovorax paradoxus</name>
    <dbReference type="NCBI Taxonomy" id="34073"/>
    <lineage>
        <taxon>Bacteria</taxon>
        <taxon>Pseudomonadati</taxon>
        <taxon>Pseudomonadota</taxon>
        <taxon>Betaproteobacteria</taxon>
        <taxon>Burkholderiales</taxon>
        <taxon>Comamonadaceae</taxon>
        <taxon>Variovorax</taxon>
    </lineage>
</organism>
<comment type="caution">
    <text evidence="5">The sequence shown here is derived from an EMBL/GenBank/DDBJ whole genome shotgun (WGS) entry which is preliminary data.</text>
</comment>
<dbReference type="EMBL" id="JZWI01000008">
    <property type="protein sequence ID" value="KLN57191.1"/>
    <property type="molecule type" value="Genomic_DNA"/>
</dbReference>
<keyword evidence="2" id="KW-0547">Nucleotide-binding</keyword>
<comment type="function">
    <text evidence="2">Catalyzes the ATP-dependent phosphorylation of thiamine-monophosphate (TMP) to form thiamine-pyrophosphate (TPP), the active form of vitamin B1.</text>
</comment>
<dbReference type="SUPFAM" id="SSF56042">
    <property type="entry name" value="PurM C-terminal domain-like"/>
    <property type="match status" value="1"/>
</dbReference>
<evidence type="ECO:0000256" key="2">
    <source>
        <dbReference type="HAMAP-Rule" id="MF_02128"/>
    </source>
</evidence>
<feature type="binding site" evidence="2">
    <location>
        <position position="209"/>
    </location>
    <ligand>
        <name>Mg(2+)</name>
        <dbReference type="ChEBI" id="CHEBI:18420"/>
        <label>5</label>
    </ligand>
</feature>
<feature type="domain" description="PurM-like C-terminal" evidence="4">
    <location>
        <begin position="146"/>
        <end position="301"/>
    </location>
</feature>
<dbReference type="InterPro" id="IPR036676">
    <property type="entry name" value="PurM-like_C_sf"/>
</dbReference>
<dbReference type="Gene3D" id="3.30.1330.10">
    <property type="entry name" value="PurM-like, N-terminal domain"/>
    <property type="match status" value="1"/>
</dbReference>
<keyword evidence="2 5" id="KW-0808">Transferase</keyword>
<dbReference type="InterPro" id="IPR016188">
    <property type="entry name" value="PurM-like_N"/>
</dbReference>
<feature type="binding site" evidence="2">
    <location>
        <position position="117"/>
    </location>
    <ligand>
        <name>Mg(2+)</name>
        <dbReference type="ChEBI" id="CHEBI:18420"/>
        <label>1</label>
    </ligand>
</feature>
<keyword evidence="2" id="KW-0479">Metal-binding</keyword>
<dbReference type="NCBIfam" id="TIGR01379">
    <property type="entry name" value="thiL"/>
    <property type="match status" value="1"/>
</dbReference>
<feature type="binding site" evidence="2">
    <location>
        <position position="315"/>
    </location>
    <ligand>
        <name>substrate</name>
    </ligand>
</feature>
<comment type="pathway">
    <text evidence="2">Cofactor biosynthesis; thiamine diphosphate biosynthesis; thiamine diphosphate from thiamine phosphate: step 1/1.</text>
</comment>
<dbReference type="PANTHER" id="PTHR30270:SF0">
    <property type="entry name" value="THIAMINE-MONOPHOSPHATE KINASE"/>
    <property type="match status" value="1"/>
</dbReference>
<dbReference type="EC" id="2.7.4.16" evidence="2"/>
<feature type="binding site" evidence="2">
    <location>
        <position position="49"/>
    </location>
    <ligand>
        <name>substrate</name>
    </ligand>
</feature>
<accession>A0A0H2M4Y0</accession>
<dbReference type="GO" id="GO:0009030">
    <property type="term" value="F:thiamine-phosphate kinase activity"/>
    <property type="evidence" value="ECO:0007669"/>
    <property type="project" value="UniProtKB-UniRule"/>
</dbReference>
<feature type="binding site" evidence="2">
    <location>
        <begin position="116"/>
        <end position="117"/>
    </location>
    <ligand>
        <name>ATP</name>
        <dbReference type="ChEBI" id="CHEBI:30616"/>
    </ligand>
</feature>
<comment type="catalytic activity">
    <reaction evidence="2">
        <text>thiamine phosphate + ATP = thiamine diphosphate + ADP</text>
        <dbReference type="Rhea" id="RHEA:15913"/>
        <dbReference type="ChEBI" id="CHEBI:30616"/>
        <dbReference type="ChEBI" id="CHEBI:37575"/>
        <dbReference type="ChEBI" id="CHEBI:58937"/>
        <dbReference type="ChEBI" id="CHEBI:456216"/>
        <dbReference type="EC" id="2.7.4.16"/>
    </reaction>
</comment>
<comment type="similarity">
    <text evidence="2">Belongs to the thiamine-monophosphate kinase family.</text>
</comment>
<feature type="binding site" evidence="2">
    <location>
        <position position="40"/>
    </location>
    <ligand>
        <name>Mg(2+)</name>
        <dbReference type="ChEBI" id="CHEBI:18420"/>
        <label>4</label>
    </ligand>
</feature>
<feature type="binding site" evidence="2">
    <location>
        <position position="25"/>
    </location>
    <ligand>
        <name>Mg(2+)</name>
        <dbReference type="ChEBI" id="CHEBI:18420"/>
        <label>3</label>
    </ligand>
</feature>
<feature type="binding site" evidence="2">
    <location>
        <position position="141"/>
    </location>
    <ligand>
        <name>ATP</name>
        <dbReference type="ChEBI" id="CHEBI:30616"/>
    </ligand>
</feature>
<comment type="miscellaneous">
    <text evidence="2">Reaction mechanism of ThiL seems to utilize a direct, inline transfer of the gamma-phosphate of ATP to TMP rather than a phosphorylated enzyme intermediate.</text>
</comment>
<protein>
    <recommendedName>
        <fullName evidence="2">Thiamine-monophosphate kinase</fullName>
        <shortName evidence="2">TMP kinase</shortName>
        <shortName evidence="2">Thiamine-phosphate kinase</shortName>
        <ecNumber evidence="2">2.7.4.16</ecNumber>
    </recommendedName>
</protein>
<dbReference type="GO" id="GO:0009229">
    <property type="term" value="P:thiamine diphosphate biosynthetic process"/>
    <property type="evidence" value="ECO:0007669"/>
    <property type="project" value="UniProtKB-UniRule"/>
</dbReference>
<evidence type="ECO:0000259" key="4">
    <source>
        <dbReference type="Pfam" id="PF02769"/>
    </source>
</evidence>
<reference evidence="5 6" key="1">
    <citation type="submission" date="2015-03" db="EMBL/GenBank/DDBJ databases">
        <title>Genome sequence of Variovorax paradoxus TBEA6.</title>
        <authorList>
            <person name="Poehlein A."/>
            <person name="Schuldes J."/>
            <person name="Wuebbeler J.H."/>
            <person name="Hiessl S."/>
            <person name="Steinbuechel A."/>
            <person name="Daniel R."/>
        </authorList>
    </citation>
    <scope>NUCLEOTIDE SEQUENCE [LARGE SCALE GENOMIC DNA]</scope>
    <source>
        <strain evidence="5 6">TBEA6</strain>
    </source>
</reference>
<keyword evidence="2" id="KW-0460">Magnesium</keyword>
<gene>
    <name evidence="2 5" type="primary">thiL</name>
    <name evidence="5" type="ORF">VPARA_19000</name>
</gene>
<dbReference type="RefSeq" id="WP_047784281.1">
    <property type="nucleotide sequence ID" value="NZ_JZWI01000008.1"/>
</dbReference>
<dbReference type="AlphaFoldDB" id="A0A0H2M4Y0"/>
<keyword evidence="6" id="KW-1185">Reference proteome</keyword>
<dbReference type="Pfam" id="PF02769">
    <property type="entry name" value="AIRS_C"/>
    <property type="match status" value="1"/>
</dbReference>
<evidence type="ECO:0000256" key="1">
    <source>
        <dbReference type="ARBA" id="ARBA00022977"/>
    </source>
</evidence>
<feature type="binding site" evidence="2">
    <location>
        <position position="70"/>
    </location>
    <ligand>
        <name>Mg(2+)</name>
        <dbReference type="ChEBI" id="CHEBI:18420"/>
        <label>3</label>
    </ligand>
</feature>
<sequence length="319" mass="32811">MGEFDLITRYFQRPAKRSPLGVGDDCALLAPAPGMQLAVSCDMLVEGRHFLSTVDPARLGHKALAVNLSDLAACGAKPLAFTLALAMPGVDESWLEGFSRGLFALADEHGCELVGGDTTRGPLNICITVFGEVPAGAALLRSGAHAGDDIWVSGTLGDARLALEAFRGTLELPADVFAQARMRMEQPAPRVALGQALRGTASSAVDVSDGLVGDLGHILASSKVGATLDADAATGVIAAAASCGLGTEILRTCALSGGDDYELVFTAPPAARAAVEQAGKESATRVTRIGRIDAEAGLRIVDASGAPISQRFGSFDHFV</sequence>
<feature type="binding site" evidence="2">
    <location>
        <position position="42"/>
    </location>
    <ligand>
        <name>Mg(2+)</name>
        <dbReference type="ChEBI" id="CHEBI:18420"/>
        <label>2</label>
    </ligand>
</feature>
<feature type="binding site" evidence="2">
    <location>
        <position position="206"/>
    </location>
    <ligand>
        <name>Mg(2+)</name>
        <dbReference type="ChEBI" id="CHEBI:18420"/>
        <label>3</label>
    </ligand>
</feature>
<dbReference type="InterPro" id="IPR010918">
    <property type="entry name" value="PurM-like_C_dom"/>
</dbReference>
<evidence type="ECO:0000313" key="5">
    <source>
        <dbReference type="EMBL" id="KLN57191.1"/>
    </source>
</evidence>
<dbReference type="GO" id="GO:0005524">
    <property type="term" value="F:ATP binding"/>
    <property type="evidence" value="ECO:0007669"/>
    <property type="project" value="UniProtKB-UniRule"/>
</dbReference>
<evidence type="ECO:0000259" key="3">
    <source>
        <dbReference type="Pfam" id="PF00586"/>
    </source>
</evidence>
<feature type="binding site" evidence="2">
    <location>
        <position position="259"/>
    </location>
    <ligand>
        <name>substrate</name>
    </ligand>
</feature>
<keyword evidence="2" id="KW-0067">ATP-binding</keyword>
<feature type="binding site" evidence="2">
    <location>
        <position position="25"/>
    </location>
    <ligand>
        <name>Mg(2+)</name>
        <dbReference type="ChEBI" id="CHEBI:18420"/>
        <label>4</label>
    </ligand>
</feature>
<dbReference type="Proteomes" id="UP000035170">
    <property type="component" value="Unassembled WGS sequence"/>
</dbReference>
<dbReference type="CDD" id="cd02194">
    <property type="entry name" value="ThiL"/>
    <property type="match status" value="1"/>
</dbReference>
<feature type="binding site" evidence="2">
    <location>
        <position position="42"/>
    </location>
    <ligand>
        <name>Mg(2+)</name>
        <dbReference type="ChEBI" id="CHEBI:18420"/>
        <label>1</label>
    </ligand>
</feature>
<evidence type="ECO:0000313" key="6">
    <source>
        <dbReference type="Proteomes" id="UP000035170"/>
    </source>
</evidence>
<dbReference type="GO" id="GO:0009228">
    <property type="term" value="P:thiamine biosynthetic process"/>
    <property type="evidence" value="ECO:0007669"/>
    <property type="project" value="UniProtKB-KW"/>
</dbReference>
<dbReference type="SUPFAM" id="SSF55326">
    <property type="entry name" value="PurM N-terminal domain-like"/>
    <property type="match status" value="1"/>
</dbReference>
<dbReference type="InterPro" id="IPR036921">
    <property type="entry name" value="PurM-like_N_sf"/>
</dbReference>
<feature type="binding site" evidence="2">
    <location>
        <position position="70"/>
    </location>
    <ligand>
        <name>Mg(2+)</name>
        <dbReference type="ChEBI" id="CHEBI:18420"/>
        <label>4</label>
    </ligand>
</feature>
<name>A0A0H2M4Y0_VARPD</name>
<comment type="caution">
    <text evidence="2">Lacks conserved residue(s) required for the propagation of feature annotation.</text>
</comment>
<feature type="binding site" evidence="2">
    <location>
        <position position="70"/>
    </location>
    <ligand>
        <name>Mg(2+)</name>
        <dbReference type="ChEBI" id="CHEBI:18420"/>
        <label>2</label>
    </ligand>
</feature>
<dbReference type="PATRIC" id="fig|34073.19.peg.1947"/>
<dbReference type="InterPro" id="IPR006283">
    <property type="entry name" value="ThiL-like"/>
</dbReference>
<dbReference type="PANTHER" id="PTHR30270">
    <property type="entry name" value="THIAMINE-MONOPHOSPHATE KINASE"/>
    <property type="match status" value="1"/>
</dbReference>
<keyword evidence="1 2" id="KW-0784">Thiamine biosynthesis</keyword>
<dbReference type="Pfam" id="PF00586">
    <property type="entry name" value="AIRS"/>
    <property type="match status" value="1"/>
</dbReference>
<proteinExistence type="inferred from homology"/>